<feature type="transmembrane region" description="Helical" evidence="8">
    <location>
        <begin position="57"/>
        <end position="77"/>
    </location>
</feature>
<dbReference type="PANTHER" id="PTHR24221:SF248">
    <property type="entry name" value="ABC TRANSPORTER TRANSMEMBRANE REGION"/>
    <property type="match status" value="1"/>
</dbReference>
<proteinExistence type="predicted"/>
<feature type="domain" description="ABC transmembrane type-1" evidence="10">
    <location>
        <begin position="21"/>
        <end position="298"/>
    </location>
</feature>
<organism evidence="11 12">
    <name type="scientific">Billgrantia sulfidoxydans</name>
    <dbReference type="NCBI Taxonomy" id="2733484"/>
    <lineage>
        <taxon>Bacteria</taxon>
        <taxon>Pseudomonadati</taxon>
        <taxon>Pseudomonadota</taxon>
        <taxon>Gammaproteobacteria</taxon>
        <taxon>Oceanospirillales</taxon>
        <taxon>Halomonadaceae</taxon>
        <taxon>Billgrantia</taxon>
    </lineage>
</organism>
<keyword evidence="3" id="KW-0547">Nucleotide-binding</keyword>
<dbReference type="SUPFAM" id="SSF90123">
    <property type="entry name" value="ABC transporter transmembrane region"/>
    <property type="match status" value="1"/>
</dbReference>
<evidence type="ECO:0000256" key="2">
    <source>
        <dbReference type="ARBA" id="ARBA00022692"/>
    </source>
</evidence>
<reference evidence="11 12" key="1">
    <citation type="journal article" date="2021" name="Front. Microbiol.">
        <title>Aerobic Denitrification and Heterotrophic Sulfur Oxidation in the Genus Halomonas Revealed by Six Novel Species Characterizations and Genome-Based Analysis.</title>
        <authorList>
            <person name="Wang L."/>
            <person name="Shao Z."/>
        </authorList>
    </citation>
    <scope>NUCLEOTIDE SEQUENCE [LARGE SCALE GENOMIC DNA]</scope>
    <source>
        <strain evidence="11 12">MCCC 1A11059</strain>
    </source>
</reference>
<dbReference type="EMBL" id="CP053381">
    <property type="protein sequence ID" value="QTP54377.1"/>
    <property type="molecule type" value="Genomic_DNA"/>
</dbReference>
<evidence type="ECO:0000259" key="10">
    <source>
        <dbReference type="PROSITE" id="PS50929"/>
    </source>
</evidence>
<dbReference type="Gene3D" id="1.20.1560.10">
    <property type="entry name" value="ABC transporter type 1, transmembrane domain"/>
    <property type="match status" value="1"/>
</dbReference>
<sequence length="585" mass="63289">MSSRTQNDLQHALRRCRPALLWVGGFSLFINLLMLTPALYMLQVYDRVIASGSKETLLMLTLVTLFLLAVMVGLEWVRSRLLVRVGNHLDAQVSGHLYRAMFRRGLSSPGEGSGQPLDDLRTVRQFLSGQGLFAFFDAPWVPIYLAILFLFNVWFGVFATGAGLLLLGLAIINEKVSKRLLAEAGHAHIQAQAQVGSNLRNAEVVQAMGMLPAIMRRWEARHVQSLIKQSQASDRSGGLSNLSKGLRILAQSLILGLGALLVLEASITPGMMIAASIIMGRALAPIDQMIGSWKGFVGCRDAYRRLDALLRDVPAQTRRLSLPEPRGEVAVEALTLTPPGAAKPVLRELDFHIARGEHVGIIGPSAAGKTTLARALLGVWLPETGAVRLDGADLGHWNRDELGPHLGYLPQDIELFDGTVSQNIARFGEVDDAQVVAAAKKAGVHDMILRLPEGYETPIGAGNGSLSPGQRQRIGLARALYGKPALVVLDEPNANLDDAGERALAEALRQLKAEGTTLFVISHRRSVLAEVDKLLVLNEGRLRLLGARDEVLARLAAPGARRAKPGRPSLSRESRAELTAAEEGP</sequence>
<keyword evidence="5 8" id="KW-1133">Transmembrane helix</keyword>
<dbReference type="InterPro" id="IPR039421">
    <property type="entry name" value="Type_1_exporter"/>
</dbReference>
<dbReference type="InterPro" id="IPR047957">
    <property type="entry name" value="ABC_AprD-like_6TM"/>
</dbReference>
<keyword evidence="4" id="KW-0067">ATP-binding</keyword>
<evidence type="ECO:0000256" key="7">
    <source>
        <dbReference type="SAM" id="MobiDB-lite"/>
    </source>
</evidence>
<evidence type="ECO:0000256" key="1">
    <source>
        <dbReference type="ARBA" id="ARBA00004651"/>
    </source>
</evidence>
<evidence type="ECO:0000313" key="12">
    <source>
        <dbReference type="Proteomes" id="UP000671868"/>
    </source>
</evidence>
<comment type="subcellular location">
    <subcellularLocation>
        <location evidence="1">Cell membrane</location>
        <topology evidence="1">Multi-pass membrane protein</topology>
    </subcellularLocation>
</comment>
<dbReference type="InterPro" id="IPR003593">
    <property type="entry name" value="AAA+_ATPase"/>
</dbReference>
<evidence type="ECO:0000256" key="4">
    <source>
        <dbReference type="ARBA" id="ARBA00022840"/>
    </source>
</evidence>
<dbReference type="NCBIfam" id="TIGR01842">
    <property type="entry name" value="type_I_sec_PrtD"/>
    <property type="match status" value="1"/>
</dbReference>
<dbReference type="InterPro" id="IPR036640">
    <property type="entry name" value="ABC1_TM_sf"/>
</dbReference>
<dbReference type="InterPro" id="IPR010128">
    <property type="entry name" value="ATPase_T1SS_PrtD-like"/>
</dbReference>
<feature type="region of interest" description="Disordered" evidence="7">
    <location>
        <begin position="558"/>
        <end position="585"/>
    </location>
</feature>
<dbReference type="RefSeq" id="WP_197450274.1">
    <property type="nucleotide sequence ID" value="NZ_CP053381.1"/>
</dbReference>
<evidence type="ECO:0000256" key="5">
    <source>
        <dbReference type="ARBA" id="ARBA00022989"/>
    </source>
</evidence>
<keyword evidence="12" id="KW-1185">Reference proteome</keyword>
<dbReference type="InterPro" id="IPR027417">
    <property type="entry name" value="P-loop_NTPase"/>
</dbReference>
<evidence type="ECO:0000313" key="11">
    <source>
        <dbReference type="EMBL" id="QTP54377.1"/>
    </source>
</evidence>
<feature type="transmembrane region" description="Helical" evidence="8">
    <location>
        <begin position="20"/>
        <end position="45"/>
    </location>
</feature>
<evidence type="ECO:0000259" key="9">
    <source>
        <dbReference type="PROSITE" id="PS50893"/>
    </source>
</evidence>
<feature type="transmembrane region" description="Helical" evidence="8">
    <location>
        <begin position="253"/>
        <end position="279"/>
    </location>
</feature>
<dbReference type="InterPro" id="IPR011527">
    <property type="entry name" value="ABC1_TM_dom"/>
</dbReference>
<dbReference type="InterPro" id="IPR003439">
    <property type="entry name" value="ABC_transporter-like_ATP-bd"/>
</dbReference>
<evidence type="ECO:0000256" key="8">
    <source>
        <dbReference type="SAM" id="Phobius"/>
    </source>
</evidence>
<dbReference type="InterPro" id="IPR017871">
    <property type="entry name" value="ABC_transporter-like_CS"/>
</dbReference>
<keyword evidence="6 8" id="KW-0472">Membrane</keyword>
<evidence type="ECO:0000256" key="6">
    <source>
        <dbReference type="ARBA" id="ARBA00023136"/>
    </source>
</evidence>
<dbReference type="CDD" id="cd18586">
    <property type="entry name" value="ABC_6TM_PrtD_like"/>
    <property type="match status" value="1"/>
</dbReference>
<dbReference type="PROSITE" id="PS00211">
    <property type="entry name" value="ABC_TRANSPORTER_1"/>
    <property type="match status" value="1"/>
</dbReference>
<dbReference type="PANTHER" id="PTHR24221">
    <property type="entry name" value="ATP-BINDING CASSETTE SUB-FAMILY B"/>
    <property type="match status" value="1"/>
</dbReference>
<dbReference type="Gene3D" id="3.40.50.300">
    <property type="entry name" value="P-loop containing nucleotide triphosphate hydrolases"/>
    <property type="match status" value="1"/>
</dbReference>
<feature type="domain" description="ABC transporter" evidence="9">
    <location>
        <begin position="329"/>
        <end position="564"/>
    </location>
</feature>
<dbReference type="Pfam" id="PF00005">
    <property type="entry name" value="ABC_tran"/>
    <property type="match status" value="1"/>
</dbReference>
<keyword evidence="2 8" id="KW-0812">Transmembrane</keyword>
<dbReference type="PROSITE" id="PS50929">
    <property type="entry name" value="ABC_TM1F"/>
    <property type="match status" value="1"/>
</dbReference>
<accession>A0ABX7W3X4</accession>
<gene>
    <name evidence="11" type="ORF">HNO51_06550</name>
</gene>
<evidence type="ECO:0000256" key="3">
    <source>
        <dbReference type="ARBA" id="ARBA00022741"/>
    </source>
</evidence>
<dbReference type="SUPFAM" id="SSF52540">
    <property type="entry name" value="P-loop containing nucleoside triphosphate hydrolases"/>
    <property type="match status" value="1"/>
</dbReference>
<dbReference type="Proteomes" id="UP000671868">
    <property type="component" value="Chromosome"/>
</dbReference>
<dbReference type="PROSITE" id="PS50893">
    <property type="entry name" value="ABC_TRANSPORTER_2"/>
    <property type="match status" value="1"/>
</dbReference>
<dbReference type="CDD" id="cd03246">
    <property type="entry name" value="ABCC_Protease_Secretion"/>
    <property type="match status" value="1"/>
</dbReference>
<dbReference type="Pfam" id="PF00664">
    <property type="entry name" value="ABC_membrane"/>
    <property type="match status" value="1"/>
</dbReference>
<feature type="transmembrane region" description="Helical" evidence="8">
    <location>
        <begin position="143"/>
        <end position="172"/>
    </location>
</feature>
<protein>
    <submittedName>
        <fullName evidence="11">Type I secretion system permease/ATPase</fullName>
    </submittedName>
</protein>
<dbReference type="SMART" id="SM00382">
    <property type="entry name" value="AAA"/>
    <property type="match status" value="1"/>
</dbReference>
<name>A0ABX7W3X4_9GAMM</name>